<evidence type="ECO:0000259" key="3">
    <source>
        <dbReference type="Pfam" id="PF16876"/>
    </source>
</evidence>
<dbReference type="AlphaFoldDB" id="A0A7M5WYQ3"/>
<sequence length="505" mass="56186">MYYIGNLVKSVTGVYNQINSATLTGAIDIVVVKQADGTFIGSPFHVRFGKLGVLSSTEKVVEISINDEEVDIQMKLGQAGEAFFVEKIASSPDGDIVPYNLATSPIPSSTFLTDEQFNFKKVQRRDDMMETETNFPENPVILPEIVEHKAKTKDDNTSLSRTFSEPISIKKAQNSIHLSPKQNRHAIQRISEMQSEYPLSDMDSPLSGSPPDDDSTRRIYSDTEVEGHLTLAKNTSLPEDKRQDPDMTWEWGMLPEGKIAVQKPPTKTPRGAHAHEKSGKKHHRKHRTKGGARPKMKVPSEGLLLDEVLGMEDKEVADLYFNRGNSLDDLVLDEDTIDARGESTPAVDAVKEKNPFSFNNTSPIKAKQQEDPEVTKEEDKMQEAGEKKSDEEVVINVEEMAIPSETSVGSKEEGDEKGDETLPLGDEVEEPKDIVLSLCGGLMSRRVVPEKFNDFVVSYDGFCQNPSVILSNPKLVIKINESYYNWAVAGPYLVSYMAYDKTLQP</sequence>
<feature type="region of interest" description="Disordered" evidence="1">
    <location>
        <begin position="197"/>
        <end position="246"/>
    </location>
</feature>
<feature type="domain" description="Lipin N-terminal" evidence="2">
    <location>
        <begin position="1"/>
        <end position="105"/>
    </location>
</feature>
<protein>
    <recommendedName>
        <fullName evidence="6">Phosphatidate phosphatase</fullName>
    </recommendedName>
</protein>
<dbReference type="EnsemblMetazoa" id="CLYHEMT014649.3">
    <property type="protein sequence ID" value="CLYHEMP014649.3"/>
    <property type="gene ID" value="CLYHEMG014649"/>
</dbReference>
<evidence type="ECO:0000259" key="2">
    <source>
        <dbReference type="Pfam" id="PF04571"/>
    </source>
</evidence>
<name>A0A7M5WYQ3_9CNID</name>
<feature type="region of interest" description="Disordered" evidence="1">
    <location>
        <begin position="353"/>
        <end position="425"/>
    </location>
</feature>
<dbReference type="GO" id="GO:0005634">
    <property type="term" value="C:nucleus"/>
    <property type="evidence" value="ECO:0007669"/>
    <property type="project" value="TreeGrafter"/>
</dbReference>
<dbReference type="GO" id="GO:0019432">
    <property type="term" value="P:triglyceride biosynthetic process"/>
    <property type="evidence" value="ECO:0007669"/>
    <property type="project" value="TreeGrafter"/>
</dbReference>
<dbReference type="GO" id="GO:0008195">
    <property type="term" value="F:phosphatidate phosphatase activity"/>
    <property type="evidence" value="ECO:0007669"/>
    <property type="project" value="TreeGrafter"/>
</dbReference>
<feature type="domain" description="Lipin middle" evidence="3">
    <location>
        <begin position="435"/>
        <end position="504"/>
    </location>
</feature>
<evidence type="ECO:0000256" key="1">
    <source>
        <dbReference type="SAM" id="MobiDB-lite"/>
    </source>
</evidence>
<evidence type="ECO:0000313" key="5">
    <source>
        <dbReference type="Proteomes" id="UP000594262"/>
    </source>
</evidence>
<dbReference type="PANTHER" id="PTHR12181">
    <property type="entry name" value="LIPIN"/>
    <property type="match status" value="1"/>
</dbReference>
<dbReference type="InterPro" id="IPR007651">
    <property type="entry name" value="Lipin_N"/>
</dbReference>
<evidence type="ECO:0008006" key="6">
    <source>
        <dbReference type="Google" id="ProtNLM"/>
    </source>
</evidence>
<dbReference type="Pfam" id="PF04571">
    <property type="entry name" value="Lipin_N"/>
    <property type="match status" value="1"/>
</dbReference>
<dbReference type="OrthoDB" id="4567at2759"/>
<evidence type="ECO:0000313" key="4">
    <source>
        <dbReference type="EnsemblMetazoa" id="CLYHEMP014649.3"/>
    </source>
</evidence>
<dbReference type="GO" id="GO:0045944">
    <property type="term" value="P:positive regulation of transcription by RNA polymerase II"/>
    <property type="evidence" value="ECO:0007669"/>
    <property type="project" value="TreeGrafter"/>
</dbReference>
<dbReference type="InterPro" id="IPR031703">
    <property type="entry name" value="Lipin_mid"/>
</dbReference>
<feature type="compositionally biased region" description="Basic and acidic residues" evidence="1">
    <location>
        <begin position="367"/>
        <end position="391"/>
    </location>
</feature>
<dbReference type="Proteomes" id="UP000594262">
    <property type="component" value="Unplaced"/>
</dbReference>
<dbReference type="GO" id="GO:0009062">
    <property type="term" value="P:fatty acid catabolic process"/>
    <property type="evidence" value="ECO:0007669"/>
    <property type="project" value="TreeGrafter"/>
</dbReference>
<dbReference type="PANTHER" id="PTHR12181:SF12">
    <property type="entry name" value="PHOSPHATIDATE PHOSPHATASE"/>
    <property type="match status" value="1"/>
</dbReference>
<dbReference type="GO" id="GO:0032869">
    <property type="term" value="P:cellular response to insulin stimulus"/>
    <property type="evidence" value="ECO:0007669"/>
    <property type="project" value="TreeGrafter"/>
</dbReference>
<keyword evidence="5" id="KW-1185">Reference proteome</keyword>
<dbReference type="InterPro" id="IPR026058">
    <property type="entry name" value="LIPIN"/>
</dbReference>
<accession>A0A7M5WYQ3</accession>
<dbReference type="Pfam" id="PF16876">
    <property type="entry name" value="Lipin_mid"/>
    <property type="match status" value="1"/>
</dbReference>
<reference evidence="4" key="1">
    <citation type="submission" date="2021-01" db="UniProtKB">
        <authorList>
            <consortium name="EnsemblMetazoa"/>
        </authorList>
    </citation>
    <scope>IDENTIFICATION</scope>
</reference>
<feature type="compositionally biased region" description="Low complexity" evidence="1">
    <location>
        <begin position="198"/>
        <end position="210"/>
    </location>
</feature>
<dbReference type="GO" id="GO:0003713">
    <property type="term" value="F:transcription coactivator activity"/>
    <property type="evidence" value="ECO:0007669"/>
    <property type="project" value="TreeGrafter"/>
</dbReference>
<feature type="compositionally biased region" description="Basic residues" evidence="1">
    <location>
        <begin position="278"/>
        <end position="296"/>
    </location>
</feature>
<feature type="region of interest" description="Disordered" evidence="1">
    <location>
        <begin position="260"/>
        <end position="297"/>
    </location>
</feature>
<proteinExistence type="predicted"/>
<organism evidence="4 5">
    <name type="scientific">Clytia hemisphaerica</name>
    <dbReference type="NCBI Taxonomy" id="252671"/>
    <lineage>
        <taxon>Eukaryota</taxon>
        <taxon>Metazoa</taxon>
        <taxon>Cnidaria</taxon>
        <taxon>Hydrozoa</taxon>
        <taxon>Hydroidolina</taxon>
        <taxon>Leptothecata</taxon>
        <taxon>Obeliida</taxon>
        <taxon>Clytiidae</taxon>
        <taxon>Clytia</taxon>
    </lineage>
</organism>
<feature type="compositionally biased region" description="Basic and acidic residues" evidence="1">
    <location>
        <begin position="214"/>
        <end position="227"/>
    </location>
</feature>